<evidence type="ECO:0008006" key="4">
    <source>
        <dbReference type="Google" id="ProtNLM"/>
    </source>
</evidence>
<name>A0A0L6CPQ3_9MICO</name>
<evidence type="ECO:0000313" key="3">
    <source>
        <dbReference type="Proteomes" id="UP000037397"/>
    </source>
</evidence>
<feature type="transmembrane region" description="Helical" evidence="1">
    <location>
        <begin position="98"/>
        <end position="115"/>
    </location>
</feature>
<dbReference type="AlphaFoldDB" id="A0A0L6CPQ3"/>
<dbReference type="STRING" id="1631356.VV01_20220"/>
<organism evidence="2 3">
    <name type="scientific">Luteipulveratus halotolerans</name>
    <dbReference type="NCBI Taxonomy" id="1631356"/>
    <lineage>
        <taxon>Bacteria</taxon>
        <taxon>Bacillati</taxon>
        <taxon>Actinomycetota</taxon>
        <taxon>Actinomycetes</taxon>
        <taxon>Micrococcales</taxon>
        <taxon>Dermacoccaceae</taxon>
        <taxon>Luteipulveratus</taxon>
    </lineage>
</organism>
<feature type="transmembrane region" description="Helical" evidence="1">
    <location>
        <begin position="40"/>
        <end position="61"/>
    </location>
</feature>
<evidence type="ECO:0000256" key="1">
    <source>
        <dbReference type="SAM" id="Phobius"/>
    </source>
</evidence>
<comment type="caution">
    <text evidence="2">The sequence shown here is derived from an EMBL/GenBank/DDBJ whole genome shotgun (WGS) entry which is preliminary data.</text>
</comment>
<keyword evidence="1" id="KW-0812">Transmembrane</keyword>
<accession>A0A0L6CPQ3</accession>
<keyword evidence="3" id="KW-1185">Reference proteome</keyword>
<feature type="transmembrane region" description="Helical" evidence="1">
    <location>
        <begin position="152"/>
        <end position="173"/>
    </location>
</feature>
<sequence>MAAAGAYGKDVRLGGLVTMLLWDVGLPVVAYYVARAAGLSTFNALLAGTIVAGLRLLWVMWRTKEVDAFAAFMLFIFAAGTAASFATGDPRFMLLKNAVLTAVAGAVFLGSCRWGKPLCYAVARRLAGSPESRDDLARGWDESAQFRQMFRLLSAFWGFGLVLEALVRVVLIYTTPVDVAVGASVVVQILAFAVMTYVTIRSIKHARAQSELVATA</sequence>
<protein>
    <recommendedName>
        <fullName evidence="4">Intracellular septation protein A</fullName>
    </recommendedName>
</protein>
<feature type="transmembrane region" description="Helical" evidence="1">
    <location>
        <begin position="12"/>
        <end position="34"/>
    </location>
</feature>
<dbReference type="EMBL" id="LAIR01000002">
    <property type="protein sequence ID" value="KNX39630.1"/>
    <property type="molecule type" value="Genomic_DNA"/>
</dbReference>
<feature type="transmembrane region" description="Helical" evidence="1">
    <location>
        <begin position="179"/>
        <end position="200"/>
    </location>
</feature>
<feature type="transmembrane region" description="Helical" evidence="1">
    <location>
        <begin position="68"/>
        <end position="86"/>
    </location>
</feature>
<gene>
    <name evidence="2" type="ORF">VV01_20220</name>
</gene>
<dbReference type="Proteomes" id="UP000037397">
    <property type="component" value="Unassembled WGS sequence"/>
</dbReference>
<evidence type="ECO:0000313" key="2">
    <source>
        <dbReference type="EMBL" id="KNX39630.1"/>
    </source>
</evidence>
<keyword evidence="1" id="KW-0472">Membrane</keyword>
<dbReference type="NCBIfam" id="NF041646">
    <property type="entry name" value="VC0807_fam"/>
    <property type="match status" value="1"/>
</dbReference>
<proteinExistence type="predicted"/>
<reference evidence="3" key="1">
    <citation type="submission" date="2015-03" db="EMBL/GenBank/DDBJ databases">
        <title>Luteipulveratus halotolerans sp. nov., a novel actinobacterium (Dermacoccaceae) from Sarawak, Malaysia.</title>
        <authorList>
            <person name="Juboi H."/>
            <person name="Basik A."/>
            <person name="Shamsul S.S."/>
            <person name="Arnold P."/>
            <person name="Schmitt E.K."/>
            <person name="Sanglier J.-J."/>
            <person name="Yeo T."/>
        </authorList>
    </citation>
    <scope>NUCLEOTIDE SEQUENCE [LARGE SCALE GENOMIC DNA]</scope>
    <source>
        <strain evidence="3">C296001</strain>
    </source>
</reference>
<keyword evidence="1" id="KW-1133">Transmembrane helix</keyword>